<name>A0A8J6BVF6_9EUKA</name>
<dbReference type="AlphaFoldDB" id="A0A8J6BVF6"/>
<feature type="compositionally biased region" description="Acidic residues" evidence="1">
    <location>
        <begin position="92"/>
        <end position="102"/>
    </location>
</feature>
<comment type="caution">
    <text evidence="2">The sequence shown here is derived from an EMBL/GenBank/DDBJ whole genome shotgun (WGS) entry which is preliminary data.</text>
</comment>
<evidence type="ECO:0000313" key="2">
    <source>
        <dbReference type="EMBL" id="KAG9391356.1"/>
    </source>
</evidence>
<accession>A0A8J6BVF6</accession>
<protein>
    <submittedName>
        <fullName evidence="2">Uncharacterized protein</fullName>
    </submittedName>
</protein>
<evidence type="ECO:0000256" key="1">
    <source>
        <dbReference type="SAM" id="MobiDB-lite"/>
    </source>
</evidence>
<sequence length="373" mass="41536">MGDFDAAVETILNRLTTNTSRMQFCRLLRRHISETGSYLELFTPYQPRRAPRRQNVPNVPEELAGAVTSSASDSESVNAVDLRYLPASPDPTDNESDSESDDTPPSLSGYVELVTRQAVSYYWNSPRTELLLLTDNRLHSYTRASAAVHSHDAGADLCRDAIVLQAMSAYLSIRRDSTDAAIVSAYLTAVRDKRAYVPNALKQEIENRSGLSIVTMRPHVFRAVMLGHDVNLYFVLHMGEALGILTRADCAEFARQYFARMRSGASFDDAEFSLLSGFMPVTADRAPSLTLQDMTSAAFTVSRVWHYRFDAPGLLRLHVSYEECPNVSSIAIATRRMQTHPAVAQFLTEHPSYESYLADDVALDGNVRCDTCE</sequence>
<feature type="region of interest" description="Disordered" evidence="1">
    <location>
        <begin position="84"/>
        <end position="108"/>
    </location>
</feature>
<organism evidence="2 3">
    <name type="scientific">Carpediemonas membranifera</name>
    <dbReference type="NCBI Taxonomy" id="201153"/>
    <lineage>
        <taxon>Eukaryota</taxon>
        <taxon>Metamonada</taxon>
        <taxon>Carpediemonas-like organisms</taxon>
        <taxon>Carpediemonas</taxon>
    </lineage>
</organism>
<evidence type="ECO:0000313" key="3">
    <source>
        <dbReference type="Proteomes" id="UP000717585"/>
    </source>
</evidence>
<proteinExistence type="predicted"/>
<keyword evidence="3" id="KW-1185">Reference proteome</keyword>
<dbReference type="EMBL" id="JAHDYR010000055">
    <property type="protein sequence ID" value="KAG9391356.1"/>
    <property type="molecule type" value="Genomic_DNA"/>
</dbReference>
<reference evidence="2" key="1">
    <citation type="submission" date="2021-05" db="EMBL/GenBank/DDBJ databases">
        <title>A free-living protist that lacks canonical eukaryotic 1 DNA replication and segregation systems.</title>
        <authorList>
            <person name="Salas-Leiva D.E."/>
            <person name="Tromer E.C."/>
            <person name="Curtis B.A."/>
            <person name="Jerlstrom-Hultqvist J."/>
            <person name="Kolisko M."/>
            <person name="Yi Z."/>
            <person name="Salas-Leiva J.S."/>
            <person name="Gallot-Lavallee L."/>
            <person name="Kops G.J.P.L."/>
            <person name="Archibald J.M."/>
            <person name="Simpson A.G.B."/>
            <person name="Roger A.J."/>
        </authorList>
    </citation>
    <scope>NUCLEOTIDE SEQUENCE</scope>
    <source>
        <strain evidence="2">BICM</strain>
    </source>
</reference>
<dbReference type="Proteomes" id="UP000717585">
    <property type="component" value="Unassembled WGS sequence"/>
</dbReference>
<gene>
    <name evidence="2" type="ORF">J8273_7566</name>
</gene>